<protein>
    <recommendedName>
        <fullName evidence="4 11">Lipid-A-disaccharide synthase</fullName>
        <ecNumber evidence="3 11">2.4.1.182</ecNumber>
    </recommendedName>
</protein>
<dbReference type="PANTHER" id="PTHR30372">
    <property type="entry name" value="LIPID-A-DISACCHARIDE SYNTHASE"/>
    <property type="match status" value="1"/>
</dbReference>
<dbReference type="GO" id="GO:0016020">
    <property type="term" value="C:membrane"/>
    <property type="evidence" value="ECO:0007669"/>
    <property type="project" value="GOC"/>
</dbReference>
<reference evidence="12 13" key="1">
    <citation type="submission" date="2015-05" db="EMBL/GenBank/DDBJ databases">
        <title>Genome sequencing and analysis of members of genus Stenotrophomonas.</title>
        <authorList>
            <person name="Patil P.P."/>
            <person name="Midha S."/>
            <person name="Patil P.B."/>
        </authorList>
    </citation>
    <scope>NUCLEOTIDE SEQUENCE [LARGE SCALE GENOMIC DNA]</scope>
    <source>
        <strain evidence="12 13">DSM 21508</strain>
    </source>
</reference>
<dbReference type="EMBL" id="LDJK01000020">
    <property type="protein sequence ID" value="KRG74733.1"/>
    <property type="molecule type" value="Genomic_DNA"/>
</dbReference>
<comment type="function">
    <text evidence="1 11">Condensation of UDP-2,3-diacylglucosamine and 2,3-diacylglucosamine-1-phosphate to form lipid A disaccharide, a precursor of lipid A, a phosphorylated glycolipid that anchors the lipopolysaccharide to the outer membrane of the cell.</text>
</comment>
<keyword evidence="7 11" id="KW-0328">Glycosyltransferase</keyword>
<evidence type="ECO:0000256" key="2">
    <source>
        <dbReference type="ARBA" id="ARBA00007868"/>
    </source>
</evidence>
<evidence type="ECO:0000256" key="7">
    <source>
        <dbReference type="ARBA" id="ARBA00022676"/>
    </source>
</evidence>
<keyword evidence="8 11" id="KW-0808">Transferase</keyword>
<keyword evidence="13" id="KW-1185">Reference proteome</keyword>
<keyword evidence="9 11" id="KW-0443">Lipid metabolism</keyword>
<comment type="similarity">
    <text evidence="2 11">Belongs to the LpxB family.</text>
</comment>
<evidence type="ECO:0000256" key="9">
    <source>
        <dbReference type="ARBA" id="ARBA00023098"/>
    </source>
</evidence>
<dbReference type="RefSeq" id="WP_057507848.1">
    <property type="nucleotide sequence ID" value="NZ_DAMBRS010000019.1"/>
</dbReference>
<dbReference type="Pfam" id="PF02684">
    <property type="entry name" value="LpxB"/>
    <property type="match status" value="1"/>
</dbReference>
<comment type="caution">
    <text evidence="12">The sequence shown here is derived from an EMBL/GenBank/DDBJ whole genome shotgun (WGS) entry which is preliminary data.</text>
</comment>
<evidence type="ECO:0000256" key="6">
    <source>
        <dbReference type="ARBA" id="ARBA00022556"/>
    </source>
</evidence>
<dbReference type="AlphaFoldDB" id="A0A0R0CYD7"/>
<evidence type="ECO:0000256" key="8">
    <source>
        <dbReference type="ARBA" id="ARBA00022679"/>
    </source>
</evidence>
<dbReference type="NCBIfam" id="TIGR00215">
    <property type="entry name" value="lpxB"/>
    <property type="match status" value="1"/>
</dbReference>
<dbReference type="GO" id="GO:0009245">
    <property type="term" value="P:lipid A biosynthetic process"/>
    <property type="evidence" value="ECO:0007669"/>
    <property type="project" value="UniProtKB-UniRule"/>
</dbReference>
<accession>A0A0R0CYD7</accession>
<name>A0A0R0CYD7_9GAMM</name>
<dbReference type="UniPathway" id="UPA00973"/>
<comment type="catalytic activity">
    <reaction evidence="10 11">
        <text>a lipid X + a UDP-2-N,3-O-bis[(3R)-3-hydroxyacyl]-alpha-D-glucosamine = a lipid A disaccharide + UDP + H(+)</text>
        <dbReference type="Rhea" id="RHEA:67828"/>
        <dbReference type="ChEBI" id="CHEBI:15378"/>
        <dbReference type="ChEBI" id="CHEBI:58223"/>
        <dbReference type="ChEBI" id="CHEBI:137748"/>
        <dbReference type="ChEBI" id="CHEBI:176338"/>
        <dbReference type="ChEBI" id="CHEBI:176343"/>
        <dbReference type="EC" id="2.4.1.182"/>
    </reaction>
</comment>
<evidence type="ECO:0000256" key="10">
    <source>
        <dbReference type="ARBA" id="ARBA00048975"/>
    </source>
</evidence>
<dbReference type="GO" id="GO:0008915">
    <property type="term" value="F:lipid-A-disaccharide synthase activity"/>
    <property type="evidence" value="ECO:0007669"/>
    <property type="project" value="UniProtKB-UniRule"/>
</dbReference>
<dbReference type="InterPro" id="IPR003835">
    <property type="entry name" value="Glyco_trans_19"/>
</dbReference>
<dbReference type="PATRIC" id="fig|517011.3.peg.907"/>
<evidence type="ECO:0000256" key="11">
    <source>
        <dbReference type="HAMAP-Rule" id="MF_00392"/>
    </source>
</evidence>
<evidence type="ECO:0000256" key="5">
    <source>
        <dbReference type="ARBA" id="ARBA00022516"/>
    </source>
</evidence>
<dbReference type="EC" id="2.4.1.182" evidence="3 11"/>
<evidence type="ECO:0000256" key="3">
    <source>
        <dbReference type="ARBA" id="ARBA00012687"/>
    </source>
</evidence>
<dbReference type="Gene3D" id="3.40.50.2000">
    <property type="entry name" value="Glycogen Phosphorylase B"/>
    <property type="match status" value="1"/>
</dbReference>
<evidence type="ECO:0000256" key="1">
    <source>
        <dbReference type="ARBA" id="ARBA00002056"/>
    </source>
</evidence>
<keyword evidence="5 11" id="KW-0444">Lipid biosynthesis</keyword>
<organism evidence="12 13">
    <name type="scientific">Stenotrophomonas chelatiphaga</name>
    <dbReference type="NCBI Taxonomy" id="517011"/>
    <lineage>
        <taxon>Bacteria</taxon>
        <taxon>Pseudomonadati</taxon>
        <taxon>Pseudomonadota</taxon>
        <taxon>Gammaproteobacteria</taxon>
        <taxon>Lysobacterales</taxon>
        <taxon>Lysobacteraceae</taxon>
        <taxon>Stenotrophomonas</taxon>
    </lineage>
</organism>
<gene>
    <name evidence="11" type="primary">lpxB</name>
    <name evidence="12" type="ORF">ABB28_06440</name>
</gene>
<dbReference type="PANTHER" id="PTHR30372:SF4">
    <property type="entry name" value="LIPID-A-DISACCHARIDE SYNTHASE, MITOCHONDRIAL-RELATED"/>
    <property type="match status" value="1"/>
</dbReference>
<evidence type="ECO:0000313" key="13">
    <source>
        <dbReference type="Proteomes" id="UP000051386"/>
    </source>
</evidence>
<proteinExistence type="inferred from homology"/>
<evidence type="ECO:0000313" key="12">
    <source>
        <dbReference type="EMBL" id="KRG74733.1"/>
    </source>
</evidence>
<dbReference type="GO" id="GO:0005543">
    <property type="term" value="F:phospholipid binding"/>
    <property type="evidence" value="ECO:0007669"/>
    <property type="project" value="TreeGrafter"/>
</dbReference>
<comment type="pathway">
    <text evidence="11">Bacterial outer membrane biogenesis; LPS lipid A biosynthesis.</text>
</comment>
<dbReference type="SUPFAM" id="SSF53756">
    <property type="entry name" value="UDP-Glycosyltransferase/glycogen phosphorylase"/>
    <property type="match status" value="1"/>
</dbReference>
<keyword evidence="6 11" id="KW-0441">Lipid A biosynthesis</keyword>
<sequence length="415" mass="45116">MNPAPLPPTAAVIPLRVHNASLPARVDPRPLRVALVAGEASGDLLGAGLVSELKARFPNAEFAGIGGDSMRGAGCQTWFDASELAVMGLTEVLRHLPRLLKLRAQFRQRVLEWQPDVFIGIDAPDFNLPVERWLKQRGIRTVHYVSPSVWAWREKRAEKIGASADLVLCLFPMEPPIYARHGIDARFVGHPMADDIPLHVDREQARAALGLPSNAKVLAVLPGSRLGEISRLGEPFFEAAWQVCERIPGLHVVVPAANAACRALIDQQLSGSALPVAHSHVLDGQARMAMIAADVVVLASGTATLEAMLVKRPMVVGYRVNELTYRLVKALGLLKVDRYALPNILANKDLAPELMQHDCVPEKLAAAIQQWFDHPQKIIDLQATYEQLHGVLRRDASARAADAVAELVARGAVAS</sequence>
<dbReference type="HAMAP" id="MF_00392">
    <property type="entry name" value="LpxB"/>
    <property type="match status" value="1"/>
</dbReference>
<evidence type="ECO:0000256" key="4">
    <source>
        <dbReference type="ARBA" id="ARBA00020902"/>
    </source>
</evidence>
<dbReference type="Proteomes" id="UP000051386">
    <property type="component" value="Unassembled WGS sequence"/>
</dbReference>